<dbReference type="GO" id="GO:0043190">
    <property type="term" value="C:ATP-binding cassette (ABC) transporter complex"/>
    <property type="evidence" value="ECO:0007669"/>
    <property type="project" value="TreeGrafter"/>
</dbReference>
<protein>
    <submittedName>
        <fullName evidence="7">ABC transporter ATP-binding protein</fullName>
    </submittedName>
</protein>
<dbReference type="SUPFAM" id="SSF52540">
    <property type="entry name" value="P-loop containing nucleoside triphosphate hydrolases"/>
    <property type="match status" value="2"/>
</dbReference>
<keyword evidence="4 7" id="KW-0067">ATP-binding</keyword>
<dbReference type="GO" id="GO:0005524">
    <property type="term" value="F:ATP binding"/>
    <property type="evidence" value="ECO:0007669"/>
    <property type="project" value="UniProtKB-KW"/>
</dbReference>
<dbReference type="Gene3D" id="3.40.50.300">
    <property type="entry name" value="P-loop containing nucleotide triphosphate hydrolases"/>
    <property type="match status" value="2"/>
</dbReference>
<dbReference type="SMART" id="SM00382">
    <property type="entry name" value="AAA"/>
    <property type="match status" value="2"/>
</dbReference>
<feature type="domain" description="ABC transporter" evidence="6">
    <location>
        <begin position="251"/>
        <end position="451"/>
    </location>
</feature>
<dbReference type="InterPro" id="IPR050095">
    <property type="entry name" value="ECF_ABC_transporter_ATP-bd"/>
</dbReference>
<evidence type="ECO:0000313" key="8">
    <source>
        <dbReference type="Proteomes" id="UP000276526"/>
    </source>
</evidence>
<feature type="domain" description="ABC transporter" evidence="6">
    <location>
        <begin position="12"/>
        <end position="236"/>
    </location>
</feature>
<evidence type="ECO:0000256" key="2">
    <source>
        <dbReference type="ARBA" id="ARBA00022448"/>
    </source>
</evidence>
<evidence type="ECO:0000256" key="1">
    <source>
        <dbReference type="ARBA" id="ARBA00005417"/>
    </source>
</evidence>
<sequence length="452" mass="47519">MTGGTTGGGAAVTLRDVGWRPAGRQEPTLRGVDLTVAPGERILLLGPSGAGKSTLLAALAGVLGDGEATGELDVPARAGLVLQDPDSQVLAARVGDDVAFGCENLRVPRDEIHRRVPEALRAVGLGSWDDPTDTLSGGQKQRLALAGVLAMRPGLLLLDEPTANIDPAGVRDLRDAVARVLDMTGATFIVVEHRVEVWQGLVDRAVVLGADGRVVADGPVDDVLADHSLTDLGVWVPGVPLDLPAPPDPPTRGTVVSARDLTVGWDRPVLGHVDLDVPVGATSLVGPNGQGKSTLALTLAGLLRPLEGDVVTPWGPPHRLRSRELVRHIGYVFQDPEHQFIARTVRDELGDRADDLLPALGLEHLAAANPFTLSGGEKRRLSVATALVGDPQLVILDEPTFGQDRTTFRALVTLLHDLVRRGTAVLSVTHDADFAAAMGGRTVEAREGVVRC</sequence>
<reference evidence="7 8" key="1">
    <citation type="submission" date="2018-01" db="EMBL/GenBank/DDBJ databases">
        <title>Twenty Corynebacterium bovis Genomes.</title>
        <authorList>
            <person name="Gulvik C.A."/>
        </authorList>
    </citation>
    <scope>NUCLEOTIDE SEQUENCE [LARGE SCALE GENOMIC DNA]</scope>
    <source>
        <strain evidence="7 8">F6900</strain>
    </source>
</reference>
<keyword evidence="3" id="KW-0547">Nucleotide-binding</keyword>
<dbReference type="InterPro" id="IPR017871">
    <property type="entry name" value="ABC_transporter-like_CS"/>
</dbReference>
<feature type="compositionally biased region" description="Gly residues" evidence="5">
    <location>
        <begin position="1"/>
        <end position="10"/>
    </location>
</feature>
<dbReference type="AlphaFoldDB" id="A0A3R8QN18"/>
<dbReference type="PROSITE" id="PS00211">
    <property type="entry name" value="ABC_TRANSPORTER_1"/>
    <property type="match status" value="2"/>
</dbReference>
<dbReference type="Proteomes" id="UP000276526">
    <property type="component" value="Unassembled WGS sequence"/>
</dbReference>
<accession>A0A3R8QN18</accession>
<dbReference type="GO" id="GO:0016887">
    <property type="term" value="F:ATP hydrolysis activity"/>
    <property type="evidence" value="ECO:0007669"/>
    <property type="project" value="InterPro"/>
</dbReference>
<name>A0A3R8QN18_9CORY</name>
<dbReference type="InterPro" id="IPR015856">
    <property type="entry name" value="ABC_transpr_CbiO/EcfA_su"/>
</dbReference>
<dbReference type="EMBL" id="PQNK01000006">
    <property type="protein sequence ID" value="RRO86910.1"/>
    <property type="molecule type" value="Genomic_DNA"/>
</dbReference>
<dbReference type="GO" id="GO:0042626">
    <property type="term" value="F:ATPase-coupled transmembrane transporter activity"/>
    <property type="evidence" value="ECO:0007669"/>
    <property type="project" value="TreeGrafter"/>
</dbReference>
<dbReference type="Pfam" id="PF00005">
    <property type="entry name" value="ABC_tran"/>
    <property type="match status" value="2"/>
</dbReference>
<evidence type="ECO:0000256" key="3">
    <source>
        <dbReference type="ARBA" id="ARBA00022741"/>
    </source>
</evidence>
<dbReference type="PROSITE" id="PS50893">
    <property type="entry name" value="ABC_TRANSPORTER_2"/>
    <property type="match status" value="2"/>
</dbReference>
<dbReference type="InterPro" id="IPR003439">
    <property type="entry name" value="ABC_transporter-like_ATP-bd"/>
</dbReference>
<proteinExistence type="inferred from homology"/>
<dbReference type="InterPro" id="IPR003593">
    <property type="entry name" value="AAA+_ATPase"/>
</dbReference>
<organism evidence="7 8">
    <name type="scientific">Corynebacterium bovis</name>
    <dbReference type="NCBI Taxonomy" id="36808"/>
    <lineage>
        <taxon>Bacteria</taxon>
        <taxon>Bacillati</taxon>
        <taxon>Actinomycetota</taxon>
        <taxon>Actinomycetes</taxon>
        <taxon>Mycobacteriales</taxon>
        <taxon>Corynebacteriaceae</taxon>
        <taxon>Corynebacterium</taxon>
    </lineage>
</organism>
<comment type="caution">
    <text evidence="7">The sequence shown here is derived from an EMBL/GenBank/DDBJ whole genome shotgun (WGS) entry which is preliminary data.</text>
</comment>
<evidence type="ECO:0000313" key="7">
    <source>
        <dbReference type="EMBL" id="RRO86910.1"/>
    </source>
</evidence>
<evidence type="ECO:0000259" key="6">
    <source>
        <dbReference type="PROSITE" id="PS50893"/>
    </source>
</evidence>
<keyword evidence="2" id="KW-0813">Transport</keyword>
<gene>
    <name evidence="7" type="ORF">CXF48_05165</name>
</gene>
<evidence type="ECO:0000256" key="4">
    <source>
        <dbReference type="ARBA" id="ARBA00022840"/>
    </source>
</evidence>
<dbReference type="PANTHER" id="PTHR43553:SF24">
    <property type="entry name" value="ENERGY-COUPLING FACTOR TRANSPORTER ATP-BINDING PROTEIN ECFA1"/>
    <property type="match status" value="1"/>
</dbReference>
<dbReference type="RefSeq" id="WP_125173551.1">
    <property type="nucleotide sequence ID" value="NZ_JAPJOD010000089.1"/>
</dbReference>
<dbReference type="InterPro" id="IPR027417">
    <property type="entry name" value="P-loop_NTPase"/>
</dbReference>
<evidence type="ECO:0000256" key="5">
    <source>
        <dbReference type="SAM" id="MobiDB-lite"/>
    </source>
</evidence>
<dbReference type="CDD" id="cd03225">
    <property type="entry name" value="ABC_cobalt_CbiO_domain1"/>
    <property type="match status" value="2"/>
</dbReference>
<dbReference type="PANTHER" id="PTHR43553">
    <property type="entry name" value="HEAVY METAL TRANSPORTER"/>
    <property type="match status" value="1"/>
</dbReference>
<comment type="similarity">
    <text evidence="1">Belongs to the ABC transporter superfamily.</text>
</comment>
<feature type="region of interest" description="Disordered" evidence="5">
    <location>
        <begin position="1"/>
        <end position="25"/>
    </location>
</feature>